<dbReference type="EMBL" id="CP000478">
    <property type="protein sequence ID" value="ABK17543.1"/>
    <property type="molecule type" value="Genomic_DNA"/>
</dbReference>
<dbReference type="HOGENOM" id="CLU_1676980_0_0_7"/>
<dbReference type="InParanoid" id="A0LJE1"/>
<evidence type="ECO:0000313" key="3">
    <source>
        <dbReference type="Proteomes" id="UP000001784"/>
    </source>
</evidence>
<accession>A0LJE1</accession>
<evidence type="ECO:0000256" key="1">
    <source>
        <dbReference type="SAM" id="SignalP"/>
    </source>
</evidence>
<dbReference type="RefSeq" id="WP_011698713.1">
    <property type="nucleotide sequence ID" value="NC_008554.1"/>
</dbReference>
<feature type="signal peptide" evidence="1">
    <location>
        <begin position="1"/>
        <end position="36"/>
    </location>
</feature>
<name>A0LJE1_SYNFM</name>
<proteinExistence type="predicted"/>
<evidence type="ECO:0000313" key="2">
    <source>
        <dbReference type="EMBL" id="ABK17543.1"/>
    </source>
</evidence>
<keyword evidence="1" id="KW-0732">Signal</keyword>
<dbReference type="AlphaFoldDB" id="A0LJE1"/>
<dbReference type="KEGG" id="sfu:Sfum_1858"/>
<sequence length="157" mass="16454" precursor="true">MSSSRFHSPAFRGLVFSTVCVVVMVFGLLTALPAPAAAEQAQPPAESDSQVEAVDGISQYNSCFAAGYAVYNGPMGRRIHLRCGAAAPGTSIVYFAVAIGQGTLANPVADYFLTAFDTAVANGKTVWLWYETDPGSGPKIGCGASDCRILRGIEVRN</sequence>
<organism evidence="2 3">
    <name type="scientific">Syntrophobacter fumaroxidans (strain DSM 10017 / MPOB)</name>
    <dbReference type="NCBI Taxonomy" id="335543"/>
    <lineage>
        <taxon>Bacteria</taxon>
        <taxon>Pseudomonadati</taxon>
        <taxon>Thermodesulfobacteriota</taxon>
        <taxon>Syntrophobacteria</taxon>
        <taxon>Syntrophobacterales</taxon>
        <taxon>Syntrophobacteraceae</taxon>
        <taxon>Syntrophobacter</taxon>
    </lineage>
</organism>
<evidence type="ECO:0008006" key="4">
    <source>
        <dbReference type="Google" id="ProtNLM"/>
    </source>
</evidence>
<gene>
    <name evidence="2" type="ordered locus">Sfum_1858</name>
</gene>
<dbReference type="Proteomes" id="UP000001784">
    <property type="component" value="Chromosome"/>
</dbReference>
<keyword evidence="3" id="KW-1185">Reference proteome</keyword>
<reference evidence="2 3" key="1">
    <citation type="submission" date="2006-10" db="EMBL/GenBank/DDBJ databases">
        <title>Complete sequence of Syntrophobacter fumaroxidans MPOB.</title>
        <authorList>
            <consortium name="US DOE Joint Genome Institute"/>
            <person name="Copeland A."/>
            <person name="Lucas S."/>
            <person name="Lapidus A."/>
            <person name="Barry K."/>
            <person name="Detter J.C."/>
            <person name="Glavina del Rio T."/>
            <person name="Hammon N."/>
            <person name="Israni S."/>
            <person name="Pitluck S."/>
            <person name="Goltsman E.G."/>
            <person name="Martinez M."/>
            <person name="Schmutz J."/>
            <person name="Larimer F."/>
            <person name="Land M."/>
            <person name="Hauser L."/>
            <person name="Kyrpides N."/>
            <person name="Kim E."/>
            <person name="Boone D.R."/>
            <person name="Brockman F."/>
            <person name="Culley D."/>
            <person name="Ferry J."/>
            <person name="Gunsalus R."/>
            <person name="McInerney M.J."/>
            <person name="Morrison M."/>
            <person name="Plugge C."/>
            <person name="Rohlin L."/>
            <person name="Scholten J."/>
            <person name="Sieber J."/>
            <person name="Stams A.J.M."/>
            <person name="Worm P."/>
            <person name="Henstra A.M."/>
            <person name="Richardson P."/>
        </authorList>
    </citation>
    <scope>NUCLEOTIDE SEQUENCE [LARGE SCALE GENOMIC DNA]</scope>
    <source>
        <strain evidence="3">DSM 10017 / MPOB</strain>
    </source>
</reference>
<feature type="chain" id="PRO_5002626198" description="C-type lysozyme inhibitor domain-containing protein" evidence="1">
    <location>
        <begin position="37"/>
        <end position="157"/>
    </location>
</feature>
<protein>
    <recommendedName>
        <fullName evidence="4">C-type lysozyme inhibitor domain-containing protein</fullName>
    </recommendedName>
</protein>